<proteinExistence type="predicted"/>
<accession>B6XTM5</accession>
<reference evidence="1 2" key="2">
    <citation type="submission" date="2008-10" db="EMBL/GenBank/DDBJ databases">
        <authorList>
            <person name="Fulton L."/>
            <person name="Clifton S."/>
            <person name="Fulton B."/>
            <person name="Xu J."/>
            <person name="Minx P."/>
            <person name="Pepin K.H."/>
            <person name="Johnson M."/>
            <person name="Bhonagiri V."/>
            <person name="Nash W.E."/>
            <person name="Mardis E.R."/>
            <person name="Wilson R.K."/>
        </authorList>
    </citation>
    <scope>NUCLEOTIDE SEQUENCE [LARGE SCALE GENOMIC DNA]</scope>
    <source>
        <strain evidence="1 2">DSM 16992</strain>
    </source>
</reference>
<organism evidence="1 2">
    <name type="scientific">Bifidobacterium catenulatum DSM 16992 = JCM 1194 = LMG 11043</name>
    <dbReference type="NCBI Taxonomy" id="566552"/>
    <lineage>
        <taxon>Bacteria</taxon>
        <taxon>Bacillati</taxon>
        <taxon>Actinomycetota</taxon>
        <taxon>Actinomycetes</taxon>
        <taxon>Bifidobacteriales</taxon>
        <taxon>Bifidobacteriaceae</taxon>
        <taxon>Bifidobacterium</taxon>
    </lineage>
</organism>
<name>B6XTM5_9BIFI</name>
<comment type="caution">
    <text evidence="1">The sequence shown here is derived from an EMBL/GenBank/DDBJ whole genome shotgun (WGS) entry which is preliminary data.</text>
</comment>
<protein>
    <submittedName>
        <fullName evidence="1">Uncharacterized protein</fullName>
    </submittedName>
</protein>
<sequence>MIRDKNHFPYKYHPPFCQIFQDADNKKATRLSQDSCVAKR</sequence>
<dbReference type="EMBL" id="ABXY01000011">
    <property type="protein sequence ID" value="EEB22024.1"/>
    <property type="molecule type" value="Genomic_DNA"/>
</dbReference>
<gene>
    <name evidence="1" type="ORF">BIFCAT_00995</name>
</gene>
<dbReference type="AlphaFoldDB" id="B6XTM5"/>
<reference evidence="1 2" key="1">
    <citation type="submission" date="2008-10" db="EMBL/GenBank/DDBJ databases">
        <title>Draft genome sequence of Bifidobacterium catenulatum (DSM 16992).</title>
        <authorList>
            <person name="Sudarsanam P."/>
            <person name="Ley R."/>
            <person name="Guruge J."/>
            <person name="Turnbaugh P.J."/>
            <person name="Mahowald M."/>
            <person name="Liep D."/>
            <person name="Gordon J."/>
        </authorList>
    </citation>
    <scope>NUCLEOTIDE SEQUENCE [LARGE SCALE GENOMIC DNA]</scope>
    <source>
        <strain evidence="1 2">DSM 16992</strain>
    </source>
</reference>
<dbReference type="Proteomes" id="UP000003882">
    <property type="component" value="Unassembled WGS sequence"/>
</dbReference>
<evidence type="ECO:0000313" key="2">
    <source>
        <dbReference type="Proteomes" id="UP000003882"/>
    </source>
</evidence>
<evidence type="ECO:0000313" key="1">
    <source>
        <dbReference type="EMBL" id="EEB22024.1"/>
    </source>
</evidence>